<dbReference type="RefSeq" id="WP_006473262.1">
    <property type="nucleotide sequence ID" value="NZ_AOGE01000088.1"/>
</dbReference>
<comment type="caution">
    <text evidence="2">The sequence shown here is derived from an EMBL/GenBank/DDBJ whole genome shotgun (WGS) entry which is preliminary data.</text>
</comment>
<accession>M5JJJ2</accession>
<sequence>MPSQHTVRSYDEELKFLTHKIAEMGGHAERMVEQSVAAIVNADNALAQRVISDDLILDASERE</sequence>
<proteinExistence type="predicted"/>
<dbReference type="EMBL" id="AOGE01000088">
    <property type="protein sequence ID" value="ELT46480.1"/>
    <property type="molecule type" value="Genomic_DNA"/>
</dbReference>
<evidence type="ECO:0000313" key="3">
    <source>
        <dbReference type="Proteomes" id="UP000011971"/>
    </source>
</evidence>
<dbReference type="SUPFAM" id="SSF109755">
    <property type="entry name" value="PhoU-like"/>
    <property type="match status" value="1"/>
</dbReference>
<dbReference type="InterPro" id="IPR038078">
    <property type="entry name" value="PhoU-like_sf"/>
</dbReference>
<feature type="domain" description="PhoU" evidence="1">
    <location>
        <begin position="21"/>
        <end position="62"/>
    </location>
</feature>
<name>M5JJJ2_9HYPH</name>
<dbReference type="InterPro" id="IPR026022">
    <property type="entry name" value="PhoU_dom"/>
</dbReference>
<dbReference type="Pfam" id="PF01895">
    <property type="entry name" value="PhoU"/>
    <property type="match status" value="1"/>
</dbReference>
<organism evidence="2 3">
    <name type="scientific">Brucella intermedia M86</name>
    <dbReference type="NCBI Taxonomy" id="1234597"/>
    <lineage>
        <taxon>Bacteria</taxon>
        <taxon>Pseudomonadati</taxon>
        <taxon>Pseudomonadota</taxon>
        <taxon>Alphaproteobacteria</taxon>
        <taxon>Hyphomicrobiales</taxon>
        <taxon>Brucellaceae</taxon>
        <taxon>Brucella/Ochrobactrum group</taxon>
        <taxon>Brucella</taxon>
    </lineage>
</organism>
<evidence type="ECO:0000313" key="2">
    <source>
        <dbReference type="EMBL" id="ELT46480.1"/>
    </source>
</evidence>
<evidence type="ECO:0000259" key="1">
    <source>
        <dbReference type="Pfam" id="PF01895"/>
    </source>
</evidence>
<dbReference type="Gene3D" id="1.20.58.220">
    <property type="entry name" value="Phosphate transport system protein phou homolog 2, domain 2"/>
    <property type="match status" value="1"/>
</dbReference>
<feature type="non-terminal residue" evidence="2">
    <location>
        <position position="63"/>
    </location>
</feature>
<gene>
    <name evidence="2" type="ORF">D584_24500</name>
</gene>
<reference evidence="2 3" key="1">
    <citation type="journal article" date="2013" name="Gut Pathog.">
        <title>Draft genome of Ochrobactrum intermedium strain M86 isolated from non-ulcer dyspeptic individual from India.</title>
        <authorList>
            <person name="Kulkarni G."/>
            <person name="Dhotre D."/>
            <person name="Dharne M."/>
            <person name="Shetty S."/>
            <person name="Chowdhury S."/>
            <person name="Misra V."/>
            <person name="Misra S."/>
            <person name="Patole M."/>
            <person name="Shouche Y."/>
        </authorList>
    </citation>
    <scope>NUCLEOTIDE SEQUENCE [LARGE SCALE GENOMIC DNA]</scope>
    <source>
        <strain evidence="2 3">M86</strain>
    </source>
</reference>
<dbReference type="AlphaFoldDB" id="M5JJJ2"/>
<protein>
    <submittedName>
        <fullName evidence="2">Phosphate uptake regulator PhoU</fullName>
    </submittedName>
</protein>
<dbReference type="Proteomes" id="UP000011971">
    <property type="component" value="Unassembled WGS sequence"/>
</dbReference>